<feature type="region of interest" description="Disordered" evidence="1">
    <location>
        <begin position="91"/>
        <end position="126"/>
    </location>
</feature>
<keyword evidence="4" id="KW-1185">Reference proteome</keyword>
<keyword evidence="2" id="KW-0732">Signal</keyword>
<dbReference type="AlphaFoldDB" id="A0A137NTU8"/>
<sequence>MQLITLATLLTSVISQDIIIRTTNGPMAIDQYSTECLNFSGTAISSETRASGTLVLYRNRNCGRGRYAWSRGNFDYNPNYEFNSARFIPRRYGDSKSSSQAPGSSNDSDNSNGGGEADGEPSYYHGQGYNYDNYHYNNYNDYNNRYTGRY</sequence>
<organism evidence="3 4">
    <name type="scientific">Conidiobolus coronatus (strain ATCC 28846 / CBS 209.66 / NRRL 28638)</name>
    <name type="common">Delacroixia coronata</name>
    <dbReference type="NCBI Taxonomy" id="796925"/>
    <lineage>
        <taxon>Eukaryota</taxon>
        <taxon>Fungi</taxon>
        <taxon>Fungi incertae sedis</taxon>
        <taxon>Zoopagomycota</taxon>
        <taxon>Entomophthoromycotina</taxon>
        <taxon>Entomophthoromycetes</taxon>
        <taxon>Entomophthorales</taxon>
        <taxon>Ancylistaceae</taxon>
        <taxon>Conidiobolus</taxon>
    </lineage>
</organism>
<protein>
    <submittedName>
        <fullName evidence="3">Uncharacterized protein</fullName>
    </submittedName>
</protein>
<dbReference type="Proteomes" id="UP000070444">
    <property type="component" value="Unassembled WGS sequence"/>
</dbReference>
<evidence type="ECO:0000313" key="4">
    <source>
        <dbReference type="Proteomes" id="UP000070444"/>
    </source>
</evidence>
<name>A0A137NTU8_CONC2</name>
<evidence type="ECO:0000313" key="3">
    <source>
        <dbReference type="EMBL" id="KXN66044.1"/>
    </source>
</evidence>
<feature type="chain" id="PRO_5013198503" evidence="2">
    <location>
        <begin position="16"/>
        <end position="150"/>
    </location>
</feature>
<proteinExistence type="predicted"/>
<gene>
    <name evidence="3" type="ORF">CONCODRAFT_168770</name>
</gene>
<feature type="signal peptide" evidence="2">
    <location>
        <begin position="1"/>
        <end position="15"/>
    </location>
</feature>
<evidence type="ECO:0000256" key="1">
    <source>
        <dbReference type="SAM" id="MobiDB-lite"/>
    </source>
</evidence>
<reference evidence="3 4" key="1">
    <citation type="journal article" date="2015" name="Genome Biol. Evol.">
        <title>Phylogenomic analyses indicate that early fungi evolved digesting cell walls of algal ancestors of land plants.</title>
        <authorList>
            <person name="Chang Y."/>
            <person name="Wang S."/>
            <person name="Sekimoto S."/>
            <person name="Aerts A.L."/>
            <person name="Choi C."/>
            <person name="Clum A."/>
            <person name="LaButti K.M."/>
            <person name="Lindquist E.A."/>
            <person name="Yee Ngan C."/>
            <person name="Ohm R.A."/>
            <person name="Salamov A.A."/>
            <person name="Grigoriev I.V."/>
            <person name="Spatafora J.W."/>
            <person name="Berbee M.L."/>
        </authorList>
    </citation>
    <scope>NUCLEOTIDE SEQUENCE [LARGE SCALE GENOMIC DNA]</scope>
    <source>
        <strain evidence="3 4">NRRL 28638</strain>
    </source>
</reference>
<evidence type="ECO:0000256" key="2">
    <source>
        <dbReference type="SAM" id="SignalP"/>
    </source>
</evidence>
<accession>A0A137NTU8</accession>
<dbReference type="EMBL" id="KQ964774">
    <property type="protein sequence ID" value="KXN66044.1"/>
    <property type="molecule type" value="Genomic_DNA"/>
</dbReference>